<gene>
    <name evidence="1" type="ORF">LEP1GSC125_1987</name>
</gene>
<dbReference type="Proteomes" id="UP000001343">
    <property type="component" value="Unassembled WGS sequence"/>
</dbReference>
<name>A0AA87SXG7_9LEPT</name>
<evidence type="ECO:0000313" key="1">
    <source>
        <dbReference type="EMBL" id="EKS00993.1"/>
    </source>
</evidence>
<sequence length="64" mass="7137">METLKKKLDEGYNPSAFEEEGYNNALSLSAYMKQSEMIEYLLKKGASVNDRVKGGPAALHNAVW</sequence>
<proteinExistence type="predicted"/>
<organism evidence="1 2">
    <name type="scientific">Leptospira mayottensis 200901122</name>
    <dbReference type="NCBI Taxonomy" id="1193010"/>
    <lineage>
        <taxon>Bacteria</taxon>
        <taxon>Pseudomonadati</taxon>
        <taxon>Spirochaetota</taxon>
        <taxon>Spirochaetia</taxon>
        <taxon>Leptospirales</taxon>
        <taxon>Leptospiraceae</taxon>
        <taxon>Leptospira</taxon>
    </lineage>
</organism>
<dbReference type="SUPFAM" id="SSF48403">
    <property type="entry name" value="Ankyrin repeat"/>
    <property type="match status" value="1"/>
</dbReference>
<comment type="caution">
    <text evidence="1">The sequence shown here is derived from an EMBL/GenBank/DDBJ whole genome shotgun (WGS) entry which is preliminary data.</text>
</comment>
<dbReference type="EMBL" id="AKWM02000025">
    <property type="protein sequence ID" value="EKS00993.1"/>
    <property type="molecule type" value="Genomic_DNA"/>
</dbReference>
<dbReference type="InterPro" id="IPR036770">
    <property type="entry name" value="Ankyrin_rpt-contain_sf"/>
</dbReference>
<dbReference type="RefSeq" id="WP_002761828.1">
    <property type="nucleotide sequence ID" value="NZ_AKWM02000025.1"/>
</dbReference>
<accession>A0AA87SXG7</accession>
<evidence type="ECO:0000313" key="2">
    <source>
        <dbReference type="Proteomes" id="UP000001343"/>
    </source>
</evidence>
<protein>
    <submittedName>
        <fullName evidence="1">Ankyrin repeat protein</fullName>
    </submittedName>
</protein>
<dbReference type="AlphaFoldDB" id="A0AA87SXG7"/>
<dbReference type="Gene3D" id="1.25.40.20">
    <property type="entry name" value="Ankyrin repeat-containing domain"/>
    <property type="match status" value="1"/>
</dbReference>
<reference evidence="1 2" key="1">
    <citation type="journal article" date="2014" name="Int. J. Syst. Evol. Microbiol.">
        <title>Leptospira mayottensis sp. nov., a pathogenic species of the genus Leptospira isolated from humans.</title>
        <authorList>
            <person name="Bourhy P."/>
            <person name="Collet L."/>
            <person name="Brisse S."/>
            <person name="Picardeau M."/>
        </authorList>
    </citation>
    <scope>NUCLEOTIDE SEQUENCE [LARGE SCALE GENOMIC DNA]</scope>
    <source>
        <strain evidence="1 2">200901122</strain>
    </source>
</reference>